<comment type="function">
    <text evidence="10">Transcription factor.</text>
</comment>
<organism evidence="13 14">
    <name type="scientific">Papaver atlanticum</name>
    <dbReference type="NCBI Taxonomy" id="357466"/>
    <lineage>
        <taxon>Eukaryota</taxon>
        <taxon>Viridiplantae</taxon>
        <taxon>Streptophyta</taxon>
        <taxon>Embryophyta</taxon>
        <taxon>Tracheophyta</taxon>
        <taxon>Spermatophyta</taxon>
        <taxon>Magnoliopsida</taxon>
        <taxon>Ranunculales</taxon>
        <taxon>Papaveraceae</taxon>
        <taxon>Papaveroideae</taxon>
        <taxon>Papaver</taxon>
    </lineage>
</organism>
<feature type="domain" description="Homeobox" evidence="12">
    <location>
        <begin position="29"/>
        <end position="106"/>
    </location>
</feature>
<keyword evidence="5 10" id="KW-0804">Transcription</keyword>
<reference evidence="13" key="1">
    <citation type="submission" date="2022-04" db="EMBL/GenBank/DDBJ databases">
        <title>A functionally conserved STORR gene fusion in Papaver species that diverged 16.8 million years ago.</title>
        <authorList>
            <person name="Catania T."/>
        </authorList>
    </citation>
    <scope>NUCLEOTIDE SEQUENCE</scope>
    <source>
        <strain evidence="13">S-188037</strain>
    </source>
</reference>
<dbReference type="PANTHER" id="PTHR24326:SF591">
    <property type="entry name" value="HOMEOBOX-LEUCINE ZIPPER PROTEIN ATHB-51-RELATED"/>
    <property type="match status" value="1"/>
</dbReference>
<feature type="region of interest" description="Disordered" evidence="11">
    <location>
        <begin position="13"/>
        <end position="42"/>
    </location>
</feature>
<protein>
    <recommendedName>
        <fullName evidence="10">Homeobox-leucine zipper protein</fullName>
    </recommendedName>
    <alternativeName>
        <fullName evidence="10">HD-ZIP protein</fullName>
    </alternativeName>
    <alternativeName>
        <fullName evidence="10">Homeodomain transcription factor</fullName>
    </alternativeName>
</protein>
<evidence type="ECO:0000256" key="4">
    <source>
        <dbReference type="ARBA" id="ARBA00023155"/>
    </source>
</evidence>
<evidence type="ECO:0000256" key="7">
    <source>
        <dbReference type="ARBA" id="ARBA00025748"/>
    </source>
</evidence>
<dbReference type="GO" id="GO:0045893">
    <property type="term" value="P:positive regulation of DNA-templated transcription"/>
    <property type="evidence" value="ECO:0007669"/>
    <property type="project" value="TreeGrafter"/>
</dbReference>
<evidence type="ECO:0000256" key="11">
    <source>
        <dbReference type="SAM" id="MobiDB-lite"/>
    </source>
</evidence>
<comment type="caution">
    <text evidence="13">The sequence shown here is derived from an EMBL/GenBank/DDBJ whole genome shotgun (WGS) entry which is preliminary data.</text>
</comment>
<evidence type="ECO:0000313" key="14">
    <source>
        <dbReference type="Proteomes" id="UP001202328"/>
    </source>
</evidence>
<dbReference type="EMBL" id="JAJJMB010009474">
    <property type="protein sequence ID" value="KAI3913459.1"/>
    <property type="molecule type" value="Genomic_DNA"/>
</dbReference>
<sequence>MMELWSSGANECKAENGLGGHDANINNQVQTGRRKRRFSSEQADALERSFQEEIEMEQQPGVTLAERKNKVKLEPGRKMRLSRELELHPRQIAIWFQNRRARLKRKKIEQLYNVLKQDFDIVCRENQHLQHEVIKLKSKLDNCGRMLASTRYVAQASPAEANLDKVATESTRLSAAIQSTDDIRQQGRTSNSNHVSECSTYLSGNENYYSTTSLPYWDVSPGYP</sequence>
<evidence type="ECO:0000256" key="9">
    <source>
        <dbReference type="RuleBase" id="RU000682"/>
    </source>
</evidence>
<comment type="similarity">
    <text evidence="7 10">Belongs to the HD-ZIP homeobox family. Class I subfamily.</text>
</comment>
<dbReference type="Gene3D" id="1.10.10.60">
    <property type="entry name" value="Homeodomain-like"/>
    <property type="match status" value="1"/>
</dbReference>
<evidence type="ECO:0000256" key="3">
    <source>
        <dbReference type="ARBA" id="ARBA00023125"/>
    </source>
</evidence>
<dbReference type="Pfam" id="PF00046">
    <property type="entry name" value="Homeodomain"/>
    <property type="match status" value="1"/>
</dbReference>
<evidence type="ECO:0000256" key="5">
    <source>
        <dbReference type="ARBA" id="ARBA00023163"/>
    </source>
</evidence>
<keyword evidence="4 8" id="KW-0371">Homeobox</keyword>
<gene>
    <name evidence="13" type="ORF">MKW98_003938</name>
</gene>
<name>A0AAD4SNF5_9MAGN</name>
<accession>A0AAD4SNF5</accession>
<dbReference type="InterPro" id="IPR009057">
    <property type="entry name" value="Homeodomain-like_sf"/>
</dbReference>
<keyword evidence="6 8" id="KW-0539">Nucleus</keyword>
<evidence type="ECO:0000259" key="12">
    <source>
        <dbReference type="PROSITE" id="PS50071"/>
    </source>
</evidence>
<evidence type="ECO:0000256" key="1">
    <source>
        <dbReference type="ARBA" id="ARBA00004123"/>
    </source>
</evidence>
<dbReference type="AlphaFoldDB" id="A0AAD4SNF5"/>
<dbReference type="PANTHER" id="PTHR24326">
    <property type="entry name" value="HOMEOBOX-LEUCINE ZIPPER PROTEIN"/>
    <property type="match status" value="1"/>
</dbReference>
<proteinExistence type="inferred from homology"/>
<dbReference type="PROSITE" id="PS50071">
    <property type="entry name" value="HOMEOBOX_2"/>
    <property type="match status" value="1"/>
</dbReference>
<dbReference type="SUPFAM" id="SSF46689">
    <property type="entry name" value="Homeodomain-like"/>
    <property type="match status" value="1"/>
</dbReference>
<evidence type="ECO:0000256" key="8">
    <source>
        <dbReference type="PROSITE-ProRule" id="PRU00108"/>
    </source>
</evidence>
<dbReference type="GO" id="GO:0043565">
    <property type="term" value="F:sequence-specific DNA binding"/>
    <property type="evidence" value="ECO:0007669"/>
    <property type="project" value="TreeGrafter"/>
</dbReference>
<dbReference type="CDD" id="cd00086">
    <property type="entry name" value="homeodomain"/>
    <property type="match status" value="1"/>
</dbReference>
<keyword evidence="14" id="KW-1185">Reference proteome</keyword>
<dbReference type="GO" id="GO:0000981">
    <property type="term" value="F:DNA-binding transcription factor activity, RNA polymerase II-specific"/>
    <property type="evidence" value="ECO:0007669"/>
    <property type="project" value="UniProtKB-UniRule"/>
</dbReference>
<dbReference type="InterPro" id="IPR045224">
    <property type="entry name" value="HDZip_class_I_plant"/>
</dbReference>
<keyword evidence="3 8" id="KW-0238">DNA-binding</keyword>
<dbReference type="SMART" id="SM00389">
    <property type="entry name" value="HOX"/>
    <property type="match status" value="1"/>
</dbReference>
<evidence type="ECO:0000256" key="2">
    <source>
        <dbReference type="ARBA" id="ARBA00023015"/>
    </source>
</evidence>
<evidence type="ECO:0000256" key="6">
    <source>
        <dbReference type="ARBA" id="ARBA00023242"/>
    </source>
</evidence>
<evidence type="ECO:0000256" key="10">
    <source>
        <dbReference type="RuleBase" id="RU369038"/>
    </source>
</evidence>
<keyword evidence="2 10" id="KW-0805">Transcription regulation</keyword>
<dbReference type="InterPro" id="IPR017970">
    <property type="entry name" value="Homeobox_CS"/>
</dbReference>
<evidence type="ECO:0000313" key="13">
    <source>
        <dbReference type="EMBL" id="KAI3913459.1"/>
    </source>
</evidence>
<feature type="DNA-binding region" description="Homeobox" evidence="8">
    <location>
        <begin position="31"/>
        <end position="107"/>
    </location>
</feature>
<dbReference type="InterPro" id="IPR001356">
    <property type="entry name" value="HD"/>
</dbReference>
<dbReference type="Proteomes" id="UP001202328">
    <property type="component" value="Unassembled WGS sequence"/>
</dbReference>
<dbReference type="PROSITE" id="PS00027">
    <property type="entry name" value="HOMEOBOX_1"/>
    <property type="match status" value="1"/>
</dbReference>
<dbReference type="GO" id="GO:0005634">
    <property type="term" value="C:nucleus"/>
    <property type="evidence" value="ECO:0007669"/>
    <property type="project" value="UniProtKB-SubCell"/>
</dbReference>
<comment type="subcellular location">
    <subcellularLocation>
        <location evidence="1 8 9">Nucleus</location>
    </subcellularLocation>
</comment>